<proteinExistence type="predicted"/>
<dbReference type="PANTHER" id="PTHR33133">
    <property type="entry name" value="OS08G0107100 PROTEIN-RELATED"/>
    <property type="match status" value="1"/>
</dbReference>
<organism evidence="3">
    <name type="scientific">Eucalyptus grandis</name>
    <name type="common">Flooded gum</name>
    <dbReference type="NCBI Taxonomy" id="71139"/>
    <lineage>
        <taxon>Eukaryota</taxon>
        <taxon>Viridiplantae</taxon>
        <taxon>Streptophyta</taxon>
        <taxon>Embryophyta</taxon>
        <taxon>Tracheophyta</taxon>
        <taxon>Spermatophyta</taxon>
        <taxon>Magnoliopsida</taxon>
        <taxon>eudicotyledons</taxon>
        <taxon>Gunneridae</taxon>
        <taxon>Pentapetalae</taxon>
        <taxon>rosids</taxon>
        <taxon>malvids</taxon>
        <taxon>Myrtales</taxon>
        <taxon>Myrtaceae</taxon>
        <taxon>Myrtoideae</taxon>
        <taxon>Eucalypteae</taxon>
        <taxon>Eucalyptus</taxon>
    </lineage>
</organism>
<dbReference type="STRING" id="71139.A0A059A696"/>
<sequence>MKGLDLGEKKRRNAPQEMTSRKGSLSLSLSLSRIETHNAHPFRAFVLTLLPGRGTRKNANGLHKEDPEKIDPHFPSKLPLLHLDVRAARAALLVSILLSQALVPASSSLVLAIHSRLRDLFDAAGFPPSSELFALLNFKLSQTQSSSVLALPFALSFLLIAKSSVILSLAGTKPSVPSSLSSFLSIYRPLLATYICNLLVILSANSTAFFLLFFAFNCLGGPQPGSSNYDLLLSATGAVVYSIILAHALVICNLALVLSGMERTGGFVAILKACALIRGSISTALSLAVPVNLALASTEALFQFRVMRAYSMKNGPVFPVAMEGWLIAYLYSILIVLDTILTCIFFKSCKNSSIIRGSEDQRYFRIEFGDYDDNIRTPENLKSSESGQILKLEF</sequence>
<feature type="region of interest" description="Disordered" evidence="1">
    <location>
        <begin position="1"/>
        <end position="22"/>
    </location>
</feature>
<feature type="transmembrane region" description="Helical" evidence="2">
    <location>
        <begin position="279"/>
        <end position="304"/>
    </location>
</feature>
<dbReference type="GO" id="GO:0016020">
    <property type="term" value="C:membrane"/>
    <property type="evidence" value="ECO:0000318"/>
    <property type="project" value="GO_Central"/>
</dbReference>
<feature type="transmembrane region" description="Helical" evidence="2">
    <location>
        <begin position="149"/>
        <end position="170"/>
    </location>
</feature>
<gene>
    <name evidence="3" type="ORF">EUGRSUZ_K02492</name>
</gene>
<reference evidence="3" key="1">
    <citation type="submission" date="2013-07" db="EMBL/GenBank/DDBJ databases">
        <title>The genome of Eucalyptus grandis.</title>
        <authorList>
            <person name="Schmutz J."/>
            <person name="Hayes R."/>
            <person name="Myburg A."/>
            <person name="Tuskan G."/>
            <person name="Grattapaglia D."/>
            <person name="Rokhsar D.S."/>
        </authorList>
    </citation>
    <scope>NUCLEOTIDE SEQUENCE</scope>
    <source>
        <tissue evidence="3">Leaf extractions</tissue>
    </source>
</reference>
<feature type="transmembrane region" description="Helical" evidence="2">
    <location>
        <begin position="90"/>
        <end position="113"/>
    </location>
</feature>
<feature type="transmembrane region" description="Helical" evidence="2">
    <location>
        <begin position="324"/>
        <end position="346"/>
    </location>
</feature>
<protein>
    <submittedName>
        <fullName evidence="3">Uncharacterized protein</fullName>
    </submittedName>
</protein>
<keyword evidence="2" id="KW-0812">Transmembrane</keyword>
<evidence type="ECO:0000256" key="1">
    <source>
        <dbReference type="SAM" id="MobiDB-lite"/>
    </source>
</evidence>
<dbReference type="Gramene" id="KCW48865">
    <property type="protein sequence ID" value="KCW48865"/>
    <property type="gene ID" value="EUGRSUZ_K02492"/>
</dbReference>
<evidence type="ECO:0000256" key="2">
    <source>
        <dbReference type="SAM" id="Phobius"/>
    </source>
</evidence>
<feature type="transmembrane region" description="Helical" evidence="2">
    <location>
        <begin position="236"/>
        <end position="258"/>
    </location>
</feature>
<evidence type="ECO:0000313" key="3">
    <source>
        <dbReference type="EMBL" id="KCW48865.1"/>
    </source>
</evidence>
<feature type="transmembrane region" description="Helical" evidence="2">
    <location>
        <begin position="191"/>
        <end position="216"/>
    </location>
</feature>
<dbReference type="InParanoid" id="A0A059A696"/>
<name>A0A059A696_EUCGR</name>
<dbReference type="EMBL" id="KK198763">
    <property type="protein sequence ID" value="KCW48865.1"/>
    <property type="molecule type" value="Genomic_DNA"/>
</dbReference>
<dbReference type="AlphaFoldDB" id="A0A059A696"/>
<accession>A0A059A696</accession>
<keyword evidence="2" id="KW-0472">Membrane</keyword>
<dbReference type="PANTHER" id="PTHR33133:SF3">
    <property type="entry name" value="TRANSMEMBRANE PROTEIN"/>
    <property type="match status" value="1"/>
</dbReference>
<keyword evidence="2" id="KW-1133">Transmembrane helix</keyword>
<dbReference type="OMA" id="CIFFKSC"/>
<dbReference type="eggNOG" id="ENOG502QQZM">
    <property type="taxonomic scope" value="Eukaryota"/>
</dbReference>